<gene>
    <name evidence="11" type="ORF">BDV98DRAFT_286929</name>
</gene>
<evidence type="ECO:0000256" key="8">
    <source>
        <dbReference type="RuleBase" id="RU003346"/>
    </source>
</evidence>
<feature type="transmembrane region" description="Helical" evidence="9">
    <location>
        <begin position="368"/>
        <end position="388"/>
    </location>
</feature>
<comment type="similarity">
    <text evidence="2 8">Belongs to the major facilitator superfamily. Sugar transporter (TC 2.A.1.1) family.</text>
</comment>
<evidence type="ECO:0000256" key="1">
    <source>
        <dbReference type="ARBA" id="ARBA00004141"/>
    </source>
</evidence>
<evidence type="ECO:0000313" key="12">
    <source>
        <dbReference type="Proteomes" id="UP000305067"/>
    </source>
</evidence>
<evidence type="ECO:0000259" key="10">
    <source>
        <dbReference type="PROSITE" id="PS50850"/>
    </source>
</evidence>
<dbReference type="PANTHER" id="PTHR48022">
    <property type="entry name" value="PLASTIDIC GLUCOSE TRANSPORTER 4"/>
    <property type="match status" value="1"/>
</dbReference>
<feature type="transmembrane region" description="Helical" evidence="9">
    <location>
        <begin position="132"/>
        <end position="153"/>
    </location>
</feature>
<dbReference type="PANTHER" id="PTHR48022:SF2">
    <property type="entry name" value="PLASTIDIC GLUCOSE TRANSPORTER 4"/>
    <property type="match status" value="1"/>
</dbReference>
<dbReference type="OrthoDB" id="8120565at2759"/>
<reference evidence="11 12" key="1">
    <citation type="journal article" date="2019" name="Nat. Ecol. Evol.">
        <title>Megaphylogeny resolves global patterns of mushroom evolution.</title>
        <authorList>
            <person name="Varga T."/>
            <person name="Krizsan K."/>
            <person name="Foldi C."/>
            <person name="Dima B."/>
            <person name="Sanchez-Garcia M."/>
            <person name="Sanchez-Ramirez S."/>
            <person name="Szollosi G.J."/>
            <person name="Szarkandi J.G."/>
            <person name="Papp V."/>
            <person name="Albert L."/>
            <person name="Andreopoulos W."/>
            <person name="Angelini C."/>
            <person name="Antonin V."/>
            <person name="Barry K.W."/>
            <person name="Bougher N.L."/>
            <person name="Buchanan P."/>
            <person name="Buyck B."/>
            <person name="Bense V."/>
            <person name="Catcheside P."/>
            <person name="Chovatia M."/>
            <person name="Cooper J."/>
            <person name="Damon W."/>
            <person name="Desjardin D."/>
            <person name="Finy P."/>
            <person name="Geml J."/>
            <person name="Haridas S."/>
            <person name="Hughes K."/>
            <person name="Justo A."/>
            <person name="Karasinski D."/>
            <person name="Kautmanova I."/>
            <person name="Kiss B."/>
            <person name="Kocsube S."/>
            <person name="Kotiranta H."/>
            <person name="LaButti K.M."/>
            <person name="Lechner B.E."/>
            <person name="Liimatainen K."/>
            <person name="Lipzen A."/>
            <person name="Lukacs Z."/>
            <person name="Mihaltcheva S."/>
            <person name="Morgado L.N."/>
            <person name="Niskanen T."/>
            <person name="Noordeloos M.E."/>
            <person name="Ohm R.A."/>
            <person name="Ortiz-Santana B."/>
            <person name="Ovrebo C."/>
            <person name="Racz N."/>
            <person name="Riley R."/>
            <person name="Savchenko A."/>
            <person name="Shiryaev A."/>
            <person name="Soop K."/>
            <person name="Spirin V."/>
            <person name="Szebenyi C."/>
            <person name="Tomsovsky M."/>
            <person name="Tulloss R.E."/>
            <person name="Uehling J."/>
            <person name="Grigoriev I.V."/>
            <person name="Vagvolgyi C."/>
            <person name="Papp T."/>
            <person name="Martin F.M."/>
            <person name="Miettinen O."/>
            <person name="Hibbett D.S."/>
            <person name="Nagy L.G."/>
        </authorList>
    </citation>
    <scope>NUCLEOTIDE SEQUENCE [LARGE SCALE GENOMIC DNA]</scope>
    <source>
        <strain evidence="11 12">CBS 309.79</strain>
    </source>
</reference>
<feature type="transmembrane region" description="Helical" evidence="9">
    <location>
        <begin position="439"/>
        <end position="459"/>
    </location>
</feature>
<name>A0A5C3R316_9AGAR</name>
<evidence type="ECO:0000256" key="4">
    <source>
        <dbReference type="ARBA" id="ARBA00022692"/>
    </source>
</evidence>
<dbReference type="FunFam" id="1.20.1250.20:FF:000026">
    <property type="entry name" value="MFS quinate transporter QutD"/>
    <property type="match status" value="1"/>
</dbReference>
<dbReference type="PRINTS" id="PR00171">
    <property type="entry name" value="SUGRTRNSPORT"/>
</dbReference>
<evidence type="ECO:0000256" key="7">
    <source>
        <dbReference type="ARBA" id="ARBA00049119"/>
    </source>
</evidence>
<dbReference type="PROSITE" id="PS00216">
    <property type="entry name" value="SUGAR_TRANSPORT_1"/>
    <property type="match status" value="1"/>
</dbReference>
<evidence type="ECO:0000256" key="2">
    <source>
        <dbReference type="ARBA" id="ARBA00010992"/>
    </source>
</evidence>
<feature type="transmembrane region" description="Helical" evidence="9">
    <location>
        <begin position="471"/>
        <end position="490"/>
    </location>
</feature>
<feature type="transmembrane region" description="Helical" evidence="9">
    <location>
        <begin position="303"/>
        <end position="328"/>
    </location>
</feature>
<dbReference type="PROSITE" id="PS50850">
    <property type="entry name" value="MFS"/>
    <property type="match status" value="1"/>
</dbReference>
<feature type="transmembrane region" description="Helical" evidence="9">
    <location>
        <begin position="340"/>
        <end position="361"/>
    </location>
</feature>
<keyword evidence="5 9" id="KW-1133">Transmembrane helix</keyword>
<keyword evidence="6 9" id="KW-0472">Membrane</keyword>
<protein>
    <submittedName>
        <fullName evidence="11">Hexose transport-related protein</fullName>
    </submittedName>
</protein>
<dbReference type="NCBIfam" id="TIGR00879">
    <property type="entry name" value="SP"/>
    <property type="match status" value="1"/>
</dbReference>
<dbReference type="InterPro" id="IPR050360">
    <property type="entry name" value="MFS_Sugar_Transporters"/>
</dbReference>
<dbReference type="Gene3D" id="1.20.1250.20">
    <property type="entry name" value="MFS general substrate transporter like domains"/>
    <property type="match status" value="1"/>
</dbReference>
<feature type="transmembrane region" description="Helical" evidence="9">
    <location>
        <begin position="203"/>
        <end position="221"/>
    </location>
</feature>
<dbReference type="InterPro" id="IPR020846">
    <property type="entry name" value="MFS_dom"/>
</dbReference>
<dbReference type="InterPro" id="IPR036259">
    <property type="entry name" value="MFS_trans_sf"/>
</dbReference>
<dbReference type="AlphaFoldDB" id="A0A5C3R316"/>
<dbReference type="Proteomes" id="UP000305067">
    <property type="component" value="Unassembled WGS sequence"/>
</dbReference>
<evidence type="ECO:0000256" key="6">
    <source>
        <dbReference type="ARBA" id="ARBA00023136"/>
    </source>
</evidence>
<dbReference type="STRING" id="1884261.A0A5C3R316"/>
<dbReference type="SUPFAM" id="SSF103473">
    <property type="entry name" value="MFS general substrate transporter"/>
    <property type="match status" value="1"/>
</dbReference>
<keyword evidence="4 9" id="KW-0812">Transmembrane</keyword>
<proteinExistence type="inferred from homology"/>
<feature type="transmembrane region" description="Helical" evidence="9">
    <location>
        <begin position="165"/>
        <end position="183"/>
    </location>
</feature>
<feature type="transmembrane region" description="Helical" evidence="9">
    <location>
        <begin position="106"/>
        <end position="126"/>
    </location>
</feature>
<accession>A0A5C3R316</accession>
<feature type="transmembrane region" description="Helical" evidence="9">
    <location>
        <begin position="400"/>
        <end position="418"/>
    </location>
</feature>
<dbReference type="InterPro" id="IPR005828">
    <property type="entry name" value="MFS_sugar_transport-like"/>
</dbReference>
<dbReference type="GO" id="GO:0016020">
    <property type="term" value="C:membrane"/>
    <property type="evidence" value="ECO:0007669"/>
    <property type="project" value="UniProtKB-SubCell"/>
</dbReference>
<comment type="catalytic activity">
    <reaction evidence="7">
        <text>myo-inositol(out) + H(+)(out) = myo-inositol(in) + H(+)(in)</text>
        <dbReference type="Rhea" id="RHEA:60364"/>
        <dbReference type="ChEBI" id="CHEBI:15378"/>
        <dbReference type="ChEBI" id="CHEBI:17268"/>
    </reaction>
</comment>
<keyword evidence="12" id="KW-1185">Reference proteome</keyword>
<dbReference type="GO" id="GO:0005351">
    <property type="term" value="F:carbohydrate:proton symporter activity"/>
    <property type="evidence" value="ECO:0007669"/>
    <property type="project" value="TreeGrafter"/>
</dbReference>
<comment type="subcellular location">
    <subcellularLocation>
        <location evidence="1">Membrane</location>
        <topology evidence="1">Multi-pass membrane protein</topology>
    </subcellularLocation>
</comment>
<evidence type="ECO:0000313" key="11">
    <source>
        <dbReference type="EMBL" id="TFL05164.1"/>
    </source>
</evidence>
<evidence type="ECO:0000256" key="5">
    <source>
        <dbReference type="ARBA" id="ARBA00022989"/>
    </source>
</evidence>
<keyword evidence="3 8" id="KW-0813">Transport</keyword>
<organism evidence="11 12">
    <name type="scientific">Pterulicium gracile</name>
    <dbReference type="NCBI Taxonomy" id="1884261"/>
    <lineage>
        <taxon>Eukaryota</taxon>
        <taxon>Fungi</taxon>
        <taxon>Dikarya</taxon>
        <taxon>Basidiomycota</taxon>
        <taxon>Agaricomycotina</taxon>
        <taxon>Agaricomycetes</taxon>
        <taxon>Agaricomycetidae</taxon>
        <taxon>Agaricales</taxon>
        <taxon>Pleurotineae</taxon>
        <taxon>Pterulaceae</taxon>
        <taxon>Pterulicium</taxon>
    </lineage>
</organism>
<dbReference type="InterPro" id="IPR003663">
    <property type="entry name" value="Sugar/inositol_transpt"/>
</dbReference>
<evidence type="ECO:0000256" key="3">
    <source>
        <dbReference type="ARBA" id="ARBA00022448"/>
    </source>
</evidence>
<dbReference type="Pfam" id="PF00083">
    <property type="entry name" value="Sugar_tr"/>
    <property type="match status" value="1"/>
</dbReference>
<sequence length="541" mass="59468">MKHTRAQQIAARRAELAGPAGLTGLLQNLRLVRLALITSLGAFCYGYEQGAYSQVLVMPSFTNNPHFARIASDASYKGWSVSTLPLGGWVGALANGYCCDRFSRRWAIFSGGVVCLVGTGLTAGAQNAAYMFVGRFFIGLAAGSLSAATPLYNSEISAPELRGSLVSWQQFQICCGIAVSYWAGYGTNYISETHSVAWRLPLAFQGVPAILLCVLCLFIPYTPRWLVKQNRTDEALQTLAYLRNRSVDDELVKLEFLEIRAEEIFAVETMHERHPDYKKGGLRMELANFGSLFITRQMFRRTAVACLMQFFQQMSGIDNIVYYAPMIFGDLGLPGKTTSLLASGVNGIIFVLATIPAILLIDRVGRRPLLIAGGLGMAVCLIIISAIIARFESDWPSHGAGGWAVAAFIWLYLANFGFSWGPCSWTVISEVFPLSTRSYGVALAASTNWMMNFVISEISPVMLEDITYGTYLFYLAFMLMGVAYVIWVLPETRGKSLEEMDLAFGSTQAVEEAERMEAIYAKIMGADEKHVERTSTTVEAA</sequence>
<dbReference type="PROSITE" id="PS00217">
    <property type="entry name" value="SUGAR_TRANSPORT_2"/>
    <property type="match status" value="1"/>
</dbReference>
<dbReference type="InterPro" id="IPR005829">
    <property type="entry name" value="Sugar_transporter_CS"/>
</dbReference>
<dbReference type="EMBL" id="ML178817">
    <property type="protein sequence ID" value="TFL05164.1"/>
    <property type="molecule type" value="Genomic_DNA"/>
</dbReference>
<evidence type="ECO:0000256" key="9">
    <source>
        <dbReference type="SAM" id="Phobius"/>
    </source>
</evidence>
<feature type="domain" description="Major facilitator superfamily (MFS) profile" evidence="10">
    <location>
        <begin position="34"/>
        <end position="493"/>
    </location>
</feature>